<feature type="region of interest" description="Disordered" evidence="4">
    <location>
        <begin position="551"/>
        <end position="589"/>
    </location>
</feature>
<gene>
    <name evidence="6" type="ORF">MCOR_8212</name>
</gene>
<dbReference type="SUPFAM" id="SSF48371">
    <property type="entry name" value="ARM repeat"/>
    <property type="match status" value="1"/>
</dbReference>
<dbReference type="GO" id="GO:0008540">
    <property type="term" value="C:proteasome regulatory particle, base subcomplex"/>
    <property type="evidence" value="ECO:0007669"/>
    <property type="project" value="TreeGrafter"/>
</dbReference>
<dbReference type="InterPro" id="IPR010998">
    <property type="entry name" value="Integrase_recombinase_N"/>
</dbReference>
<dbReference type="EMBL" id="CACVKT020001498">
    <property type="protein sequence ID" value="CAC5368762.1"/>
    <property type="molecule type" value="Genomic_DNA"/>
</dbReference>
<proteinExistence type="predicted"/>
<dbReference type="Proteomes" id="UP000507470">
    <property type="component" value="Unassembled WGS sequence"/>
</dbReference>
<dbReference type="InterPro" id="IPR041433">
    <property type="entry name" value="RPN1_C"/>
</dbReference>
<evidence type="ECO:0000256" key="1">
    <source>
        <dbReference type="ARBA" id="ARBA00022737"/>
    </source>
</evidence>
<dbReference type="GO" id="GO:0043161">
    <property type="term" value="P:proteasome-mediated ubiquitin-dependent protein catabolic process"/>
    <property type="evidence" value="ECO:0007669"/>
    <property type="project" value="TreeGrafter"/>
</dbReference>
<dbReference type="PANTHER" id="PTHR10943">
    <property type="entry name" value="26S PROTEASOME NON-ATPASE REGULATORY SUBUNIT"/>
    <property type="match status" value="1"/>
</dbReference>
<feature type="domain" description="26S proteasome non-ATPase regulatory subunit RPN1 C-terminal" evidence="5">
    <location>
        <begin position="768"/>
        <end position="821"/>
    </location>
</feature>
<dbReference type="SUPFAM" id="SSF47823">
    <property type="entry name" value="lambda integrase-like, N-terminal domain"/>
    <property type="match status" value="1"/>
</dbReference>
<evidence type="ECO:0000256" key="3">
    <source>
        <dbReference type="ARBA" id="ARBA00023125"/>
    </source>
</evidence>
<dbReference type="InterPro" id="IPR011989">
    <property type="entry name" value="ARM-like"/>
</dbReference>
<dbReference type="InterPro" id="IPR016024">
    <property type="entry name" value="ARM-type_fold"/>
</dbReference>
<keyword evidence="3" id="KW-0238">DNA-binding</keyword>
<dbReference type="GO" id="GO:0003677">
    <property type="term" value="F:DNA binding"/>
    <property type="evidence" value="ECO:0007669"/>
    <property type="project" value="UniProtKB-KW"/>
</dbReference>
<reference evidence="6 7" key="1">
    <citation type="submission" date="2020-06" db="EMBL/GenBank/DDBJ databases">
        <authorList>
            <person name="Li R."/>
            <person name="Bekaert M."/>
        </authorList>
    </citation>
    <scope>NUCLEOTIDE SEQUENCE [LARGE SCALE GENOMIC DNA]</scope>
    <source>
        <strain evidence="7">wild</strain>
    </source>
</reference>
<accession>A0A6J8AIU1</accession>
<organism evidence="6 7">
    <name type="scientific">Mytilus coruscus</name>
    <name type="common">Sea mussel</name>
    <dbReference type="NCBI Taxonomy" id="42192"/>
    <lineage>
        <taxon>Eukaryota</taxon>
        <taxon>Metazoa</taxon>
        <taxon>Spiralia</taxon>
        <taxon>Lophotrochozoa</taxon>
        <taxon>Mollusca</taxon>
        <taxon>Bivalvia</taxon>
        <taxon>Autobranchia</taxon>
        <taxon>Pteriomorphia</taxon>
        <taxon>Mytilida</taxon>
        <taxon>Mytiloidea</taxon>
        <taxon>Mytilidae</taxon>
        <taxon>Mytilinae</taxon>
        <taxon>Mytilus</taxon>
    </lineage>
</organism>
<dbReference type="Gene3D" id="1.25.10.10">
    <property type="entry name" value="Leucine-rich Repeat Variant"/>
    <property type="match status" value="1"/>
</dbReference>
<keyword evidence="2" id="KW-0647">Proteasome</keyword>
<dbReference type="Gene3D" id="1.10.150.130">
    <property type="match status" value="1"/>
</dbReference>
<dbReference type="Pfam" id="PF18051">
    <property type="entry name" value="RPN1_C"/>
    <property type="match status" value="1"/>
</dbReference>
<evidence type="ECO:0000259" key="5">
    <source>
        <dbReference type="Pfam" id="PF18051"/>
    </source>
</evidence>
<dbReference type="OrthoDB" id="10252509at2759"/>
<dbReference type="PANTHER" id="PTHR10943:SF1">
    <property type="entry name" value="26S PROTEASOME NON-ATPASE REGULATORY SUBUNIT 2"/>
    <property type="match status" value="1"/>
</dbReference>
<dbReference type="GO" id="GO:0034515">
    <property type="term" value="C:proteasome storage granule"/>
    <property type="evidence" value="ECO:0007669"/>
    <property type="project" value="TreeGrafter"/>
</dbReference>
<keyword evidence="1" id="KW-0677">Repeat</keyword>
<evidence type="ECO:0000256" key="2">
    <source>
        <dbReference type="ARBA" id="ARBA00022942"/>
    </source>
</evidence>
<dbReference type="AlphaFoldDB" id="A0A6J8AIU1"/>
<dbReference type="Pfam" id="PF01851">
    <property type="entry name" value="PC_rep"/>
    <property type="match status" value="1"/>
</dbReference>
<evidence type="ECO:0000256" key="4">
    <source>
        <dbReference type="SAM" id="MobiDB-lite"/>
    </source>
</evidence>
<evidence type="ECO:0000313" key="6">
    <source>
        <dbReference type="EMBL" id="CAC5368762.1"/>
    </source>
</evidence>
<name>A0A6J8AIU1_MYTCO</name>
<evidence type="ECO:0000313" key="7">
    <source>
        <dbReference type="Proteomes" id="UP000507470"/>
    </source>
</evidence>
<dbReference type="GO" id="GO:0005634">
    <property type="term" value="C:nucleus"/>
    <property type="evidence" value="ECO:0007669"/>
    <property type="project" value="TreeGrafter"/>
</dbReference>
<protein>
    <submittedName>
        <fullName evidence="6">PSMD2</fullName>
    </submittedName>
</protein>
<sequence length="823" mass="92049">MASCIDLVPWARLHMRPLQLYLLAWWRPALHSLNHLIPLYQPLQEHLFWWLNRRNFFQGSVIRTGICSGDSCDRCVTVGMGSSYKQLSDSRCLATSVQSETHQLAKTQSCAVSTANFSNKSTIQKCASENRQCNCRQLSEQTGRYPIPRPLLLGMGSFEMVHKSQCQNPSRSYSGEKEYYSRCPVKGENDHSFDRMGIKYDNSEFVVPSARNTSNRSVCDFNEQEAASVLLSLAGRNSSVNRCTVDEMDRSICLCLPSTDNSKQSITKNTERGLCNFTDSANVAETVVVQSTSQPVNRLSNTTACPTKSIKSKWNSSSKSKCSKSCSLESVKRSYTAKGFSPKIASIISNARKKQSTQTVYNARLKLFDSWCQERRYQSQYVNCTRNSRISYVFLHTVKNCKPSTLAGYKSAIALIHSSKDRISINMDLRNLIKGLYNINPPIRQLAPNWDLSLVLLVLTKTPFEPLEEAELKYLTLKTVFLMALASAARVSELHSFTINDKHFRKEQKSYFLPLTHHLWVYAANSFANVFQTGTGNVLKIQKLQHICSEHDEKKDEDNNEKKDDKKKKDEKEKEKDKSKETATSDLSAQQSKLRYGETAIKRAVPVALGLISVSNPKLQILDTLSKFSHDNDPEVAHNAILAMGLVGAGTNNARLAAMLRQLAVYHGKDANNLFMVRLAQGLTHLGKGTLTLSPYHSDKALMSPVAVAGLLAVCVSCLDVKNLILGKSHYILYHLVSAMQPRMLTTFDEELRPTPVHVRVGQAVDVVGQAGKPKSITGFQTHTTPVLLAYGERAELATEEYLPISPIMEGFVILKKNPDYEA</sequence>
<dbReference type="InterPro" id="IPR002015">
    <property type="entry name" value="Proteasome/cyclosome_rpt"/>
</dbReference>
<feature type="compositionally biased region" description="Basic and acidic residues" evidence="4">
    <location>
        <begin position="551"/>
        <end position="583"/>
    </location>
</feature>
<keyword evidence="7" id="KW-1185">Reference proteome</keyword>